<dbReference type="CDD" id="cd00448">
    <property type="entry name" value="YjgF_YER057c_UK114_family"/>
    <property type="match status" value="1"/>
</dbReference>
<dbReference type="InterPro" id="IPR006175">
    <property type="entry name" value="YjgF/YER057c/UK114"/>
</dbReference>
<evidence type="ECO:0000313" key="1">
    <source>
        <dbReference type="EMBL" id="MCD5316191.1"/>
    </source>
</evidence>
<protein>
    <submittedName>
        <fullName evidence="1">RidA family protein</fullName>
    </submittedName>
</protein>
<dbReference type="AlphaFoldDB" id="A0A9X1NN49"/>
<dbReference type="PANTHER" id="PTHR11803">
    <property type="entry name" value="2-IMINOBUTANOATE/2-IMINOPROPANOATE DEAMINASE RIDA"/>
    <property type="match status" value="1"/>
</dbReference>
<dbReference type="Proteomes" id="UP001138997">
    <property type="component" value="Unassembled WGS sequence"/>
</dbReference>
<dbReference type="EMBL" id="JAJOMB010000027">
    <property type="protein sequence ID" value="MCD5316191.1"/>
    <property type="molecule type" value="Genomic_DNA"/>
</dbReference>
<dbReference type="SUPFAM" id="SSF55298">
    <property type="entry name" value="YjgF-like"/>
    <property type="match status" value="1"/>
</dbReference>
<dbReference type="RefSeq" id="WP_231449043.1">
    <property type="nucleotide sequence ID" value="NZ_JAJOMB010000027.1"/>
</dbReference>
<dbReference type="Pfam" id="PF01042">
    <property type="entry name" value="Ribonuc_L-PSP"/>
    <property type="match status" value="1"/>
</dbReference>
<dbReference type="Gene3D" id="3.30.1330.40">
    <property type="entry name" value="RutC-like"/>
    <property type="match status" value="1"/>
</dbReference>
<proteinExistence type="predicted"/>
<organism evidence="1 2">
    <name type="scientific">Kineosporia babensis</name>
    <dbReference type="NCBI Taxonomy" id="499548"/>
    <lineage>
        <taxon>Bacteria</taxon>
        <taxon>Bacillati</taxon>
        <taxon>Actinomycetota</taxon>
        <taxon>Actinomycetes</taxon>
        <taxon>Kineosporiales</taxon>
        <taxon>Kineosporiaceae</taxon>
        <taxon>Kineosporia</taxon>
    </lineage>
</organism>
<keyword evidence="2" id="KW-1185">Reference proteome</keyword>
<reference evidence="1" key="1">
    <citation type="submission" date="2021-11" db="EMBL/GenBank/DDBJ databases">
        <title>Streptomyces corallinus and Kineosporia corallina sp. nov., two new coral-derived marine actinobacteria.</title>
        <authorList>
            <person name="Buangrab K."/>
            <person name="Sutthacheep M."/>
            <person name="Yeemin T."/>
            <person name="Harunari E."/>
            <person name="Igarashi Y."/>
            <person name="Sripreechasak P."/>
            <person name="Kanchanasin P."/>
            <person name="Tanasupawat S."/>
            <person name="Phongsopitanun W."/>
        </authorList>
    </citation>
    <scope>NUCLEOTIDE SEQUENCE</scope>
    <source>
        <strain evidence="1">JCM 31032</strain>
    </source>
</reference>
<gene>
    <name evidence="1" type="ORF">LR394_35375</name>
</gene>
<sequence length="116" mass="12145">MTLPFSTYRRAGNLVFLSGDVGFDKNGELVAGGLAAETTQTLANIDTKLQDLGLGLADVVSLTCYVTDITDKATMDGAYLEAFQGLPLPTRTTIEVSALPAGLSLEITAVAFDTGR</sequence>
<dbReference type="GO" id="GO:0019239">
    <property type="term" value="F:deaminase activity"/>
    <property type="evidence" value="ECO:0007669"/>
    <property type="project" value="TreeGrafter"/>
</dbReference>
<evidence type="ECO:0000313" key="2">
    <source>
        <dbReference type="Proteomes" id="UP001138997"/>
    </source>
</evidence>
<dbReference type="PANTHER" id="PTHR11803:SF39">
    <property type="entry name" value="2-IMINOBUTANOATE_2-IMINOPROPANOATE DEAMINASE"/>
    <property type="match status" value="1"/>
</dbReference>
<dbReference type="GO" id="GO:0005829">
    <property type="term" value="C:cytosol"/>
    <property type="evidence" value="ECO:0007669"/>
    <property type="project" value="TreeGrafter"/>
</dbReference>
<comment type="caution">
    <text evidence="1">The sequence shown here is derived from an EMBL/GenBank/DDBJ whole genome shotgun (WGS) entry which is preliminary data.</text>
</comment>
<name>A0A9X1NN49_9ACTN</name>
<dbReference type="InterPro" id="IPR035959">
    <property type="entry name" value="RutC-like_sf"/>
</dbReference>
<accession>A0A9X1NN49</accession>